<gene>
    <name evidence="2" type="ORF">PBAH0796_LOCUS31544</name>
</gene>
<name>A0A7S0FYP3_9DINO</name>
<reference evidence="2" key="1">
    <citation type="submission" date="2021-01" db="EMBL/GenBank/DDBJ databases">
        <authorList>
            <person name="Corre E."/>
            <person name="Pelletier E."/>
            <person name="Niang G."/>
            <person name="Scheremetjew M."/>
            <person name="Finn R."/>
            <person name="Kale V."/>
            <person name="Holt S."/>
            <person name="Cochrane G."/>
            <person name="Meng A."/>
            <person name="Brown T."/>
            <person name="Cohen L."/>
        </authorList>
    </citation>
    <scope>NUCLEOTIDE SEQUENCE</scope>
    <source>
        <strain evidence="2">Pbaha01</strain>
    </source>
</reference>
<protein>
    <submittedName>
        <fullName evidence="2">Uncharacterized protein</fullName>
    </submittedName>
</protein>
<evidence type="ECO:0000256" key="1">
    <source>
        <dbReference type="SAM" id="MobiDB-lite"/>
    </source>
</evidence>
<feature type="compositionally biased region" description="Basic residues" evidence="1">
    <location>
        <begin position="89"/>
        <end position="109"/>
    </location>
</feature>
<proteinExistence type="predicted"/>
<dbReference type="AlphaFoldDB" id="A0A7S0FYP3"/>
<feature type="region of interest" description="Disordered" evidence="1">
    <location>
        <begin position="73"/>
        <end position="123"/>
    </location>
</feature>
<sequence length="209" mass="23198">MDTLLGIAMPFRRCISERPDCSQSADASVPPIHSPRDASSVHEERVTNLRWRLSSDSWQAKRQAVPRSLEALAEDHLRDVPSPTEPKKQRSRGIIKHRRSGKHKAARKARGQDVSFDDRPGPEVPVLLAPRELKRVPPRRGSGVRPPQSPPPLRAAVVGCPRTEHRAHANLARLMANHRRMQSGCCGWGGCLAIFRAAPAKGRKDPVKL</sequence>
<feature type="region of interest" description="Disordered" evidence="1">
    <location>
        <begin position="21"/>
        <end position="43"/>
    </location>
</feature>
<dbReference type="EMBL" id="HBEG01051817">
    <property type="protein sequence ID" value="CAD8387856.1"/>
    <property type="molecule type" value="Transcribed_RNA"/>
</dbReference>
<feature type="compositionally biased region" description="Basic and acidic residues" evidence="1">
    <location>
        <begin position="34"/>
        <end position="43"/>
    </location>
</feature>
<organism evidence="2">
    <name type="scientific">Pyrodinium bahamense</name>
    <dbReference type="NCBI Taxonomy" id="73915"/>
    <lineage>
        <taxon>Eukaryota</taxon>
        <taxon>Sar</taxon>
        <taxon>Alveolata</taxon>
        <taxon>Dinophyceae</taxon>
        <taxon>Gonyaulacales</taxon>
        <taxon>Pyrocystaceae</taxon>
        <taxon>Pyrodinium</taxon>
    </lineage>
</organism>
<accession>A0A7S0FYP3</accession>
<evidence type="ECO:0000313" key="2">
    <source>
        <dbReference type="EMBL" id="CAD8387856.1"/>
    </source>
</evidence>